<organism evidence="3 4">
    <name type="scientific">Canna indica</name>
    <name type="common">Indian-shot</name>
    <dbReference type="NCBI Taxonomy" id="4628"/>
    <lineage>
        <taxon>Eukaryota</taxon>
        <taxon>Viridiplantae</taxon>
        <taxon>Streptophyta</taxon>
        <taxon>Embryophyta</taxon>
        <taxon>Tracheophyta</taxon>
        <taxon>Spermatophyta</taxon>
        <taxon>Magnoliopsida</taxon>
        <taxon>Liliopsida</taxon>
        <taxon>Zingiberales</taxon>
        <taxon>Cannaceae</taxon>
        <taxon>Canna</taxon>
    </lineage>
</organism>
<dbReference type="InterPro" id="IPR027484">
    <property type="entry name" value="PInositol-4-P-5-kinase_N"/>
</dbReference>
<evidence type="ECO:0000313" key="4">
    <source>
        <dbReference type="Proteomes" id="UP001327560"/>
    </source>
</evidence>
<dbReference type="GO" id="GO:0046854">
    <property type="term" value="P:phosphatidylinositol phosphate biosynthetic process"/>
    <property type="evidence" value="ECO:0007669"/>
    <property type="project" value="TreeGrafter"/>
</dbReference>
<sequence>MHARVSFTDESPFGKVRYSVTCYLAKYFDARRRACCSLELDFIRSLSHCKKWGTQGGKSNVFFAKLLDDGFIVKQVTKTELQSFIKFSLEYFKYLSESIATGSPTCMAKILGIYQCIDVMDYSLLVGVDKDKHSFRNIGRAKECISHYDFTKAIQKTLSETHVSILSCHSRSVVTTYHHPSQVEG</sequence>
<dbReference type="Gene3D" id="3.30.800.10">
    <property type="entry name" value="Phosphatidylinositol Phosphate Kinase II Beta"/>
    <property type="match status" value="1"/>
</dbReference>
<dbReference type="SUPFAM" id="SSF56104">
    <property type="entry name" value="SAICAR synthase-like"/>
    <property type="match status" value="1"/>
</dbReference>
<keyword evidence="1" id="KW-0808">Transferase</keyword>
<dbReference type="Proteomes" id="UP001327560">
    <property type="component" value="Chromosome 7"/>
</dbReference>
<dbReference type="GO" id="GO:0000285">
    <property type="term" value="F:1-phosphatidylinositol-3-phosphate 5-kinase activity"/>
    <property type="evidence" value="ECO:0007669"/>
    <property type="project" value="TreeGrafter"/>
</dbReference>
<keyword evidence="4" id="KW-1185">Reference proteome</keyword>
<keyword evidence="1" id="KW-0418">Kinase</keyword>
<accession>A0AAQ3KYD9</accession>
<dbReference type="PANTHER" id="PTHR45748:SF7">
    <property type="entry name" value="1-PHOSPHATIDYLINOSITOL 3-PHOSPHATE 5-KINASE-RELATED"/>
    <property type="match status" value="1"/>
</dbReference>
<dbReference type="PROSITE" id="PS51455">
    <property type="entry name" value="PIPK"/>
    <property type="match status" value="1"/>
</dbReference>
<dbReference type="InterPro" id="IPR002498">
    <property type="entry name" value="PInositol-4-P-4/5-kinase_core"/>
</dbReference>
<evidence type="ECO:0000259" key="2">
    <source>
        <dbReference type="PROSITE" id="PS51455"/>
    </source>
</evidence>
<dbReference type="EMBL" id="CP136896">
    <property type="protein sequence ID" value="WOL13907.1"/>
    <property type="molecule type" value="Genomic_DNA"/>
</dbReference>
<evidence type="ECO:0000313" key="3">
    <source>
        <dbReference type="EMBL" id="WOL13907.1"/>
    </source>
</evidence>
<proteinExistence type="predicted"/>
<name>A0AAQ3KYD9_9LILI</name>
<evidence type="ECO:0000256" key="1">
    <source>
        <dbReference type="PROSITE-ProRule" id="PRU00781"/>
    </source>
</evidence>
<dbReference type="SMART" id="SM00330">
    <property type="entry name" value="PIPKc"/>
    <property type="match status" value="1"/>
</dbReference>
<dbReference type="GO" id="GO:0005524">
    <property type="term" value="F:ATP binding"/>
    <property type="evidence" value="ECO:0007669"/>
    <property type="project" value="UniProtKB-UniRule"/>
</dbReference>
<feature type="domain" description="PIPK" evidence="2">
    <location>
        <begin position="1"/>
        <end position="185"/>
    </location>
</feature>
<dbReference type="AlphaFoldDB" id="A0AAQ3KYD9"/>
<dbReference type="GO" id="GO:0010008">
    <property type="term" value="C:endosome membrane"/>
    <property type="evidence" value="ECO:0007669"/>
    <property type="project" value="TreeGrafter"/>
</dbReference>
<reference evidence="3 4" key="1">
    <citation type="submission" date="2023-10" db="EMBL/GenBank/DDBJ databases">
        <title>Chromosome-scale genome assembly provides insights into flower coloration mechanisms of Canna indica.</title>
        <authorList>
            <person name="Li C."/>
        </authorList>
    </citation>
    <scope>NUCLEOTIDE SEQUENCE [LARGE SCALE GENOMIC DNA]</scope>
    <source>
        <tissue evidence="3">Flower</tissue>
    </source>
</reference>
<keyword evidence="1" id="KW-0067">ATP-binding</keyword>
<gene>
    <name evidence="3" type="ORF">Cni_G22687</name>
</gene>
<keyword evidence="1" id="KW-0547">Nucleotide-binding</keyword>
<protein>
    <submittedName>
        <fullName evidence="3">1-phosphatidylinositol-3-phosphate 5-kinase FAB1B isoform X2</fullName>
    </submittedName>
</protein>
<dbReference type="PANTHER" id="PTHR45748">
    <property type="entry name" value="1-PHOSPHATIDYLINOSITOL 3-PHOSPHATE 5-KINASE-RELATED"/>
    <property type="match status" value="1"/>
</dbReference>